<dbReference type="AlphaFoldDB" id="A0A561D574"/>
<dbReference type="Proteomes" id="UP000319671">
    <property type="component" value="Unassembled WGS sequence"/>
</dbReference>
<evidence type="ECO:0000256" key="2">
    <source>
        <dbReference type="ARBA" id="ARBA00023002"/>
    </source>
</evidence>
<dbReference type="FunFam" id="3.40.309.10:FF:000012">
    <property type="entry name" value="Betaine aldehyde dehydrogenase"/>
    <property type="match status" value="1"/>
</dbReference>
<evidence type="ECO:0000259" key="6">
    <source>
        <dbReference type="Pfam" id="PF00171"/>
    </source>
</evidence>
<dbReference type="PANTHER" id="PTHR43720">
    <property type="entry name" value="2-AMINOMUCONIC SEMIALDEHYDE DEHYDROGENASE"/>
    <property type="match status" value="1"/>
</dbReference>
<dbReference type="InterPro" id="IPR029510">
    <property type="entry name" value="Ald_DH_CS_GLU"/>
</dbReference>
<reference evidence="7 8" key="1">
    <citation type="submission" date="2019-06" db="EMBL/GenBank/DDBJ databases">
        <title>Sorghum-associated microbial communities from plants grown in Nebraska, USA.</title>
        <authorList>
            <person name="Schachtman D."/>
        </authorList>
    </citation>
    <scope>NUCLEOTIDE SEQUENCE [LARGE SCALE GENOMIC DNA]</scope>
    <source>
        <strain evidence="7 8">2482</strain>
    </source>
</reference>
<evidence type="ECO:0000256" key="1">
    <source>
        <dbReference type="ARBA" id="ARBA00009986"/>
    </source>
</evidence>
<dbReference type="Gene3D" id="3.40.309.10">
    <property type="entry name" value="Aldehyde Dehydrogenase, Chain A, domain 2"/>
    <property type="match status" value="1"/>
</dbReference>
<dbReference type="InterPro" id="IPR016160">
    <property type="entry name" value="Ald_DH_CS_CYS"/>
</dbReference>
<dbReference type="InterPro" id="IPR016163">
    <property type="entry name" value="Ald_DH_C"/>
</dbReference>
<dbReference type="RefSeq" id="WP_144566438.1">
    <property type="nucleotide sequence ID" value="NZ_VIVN01000009.1"/>
</dbReference>
<feature type="domain" description="Aldehyde dehydrogenase" evidence="6">
    <location>
        <begin position="28"/>
        <end position="490"/>
    </location>
</feature>
<dbReference type="PROSITE" id="PS00687">
    <property type="entry name" value="ALDEHYDE_DEHYDR_GLU"/>
    <property type="match status" value="1"/>
</dbReference>
<evidence type="ECO:0000256" key="5">
    <source>
        <dbReference type="RuleBase" id="RU003345"/>
    </source>
</evidence>
<keyword evidence="8" id="KW-1185">Reference proteome</keyword>
<protein>
    <submittedName>
        <fullName evidence="7">Aminomuconate-semialdehyde/2-hydroxymuconate-6-semialdehyde dehydrogenase</fullName>
    </submittedName>
</protein>
<gene>
    <name evidence="7" type="ORF">FB550_10916</name>
</gene>
<dbReference type="PROSITE" id="PS00070">
    <property type="entry name" value="ALDEHYDE_DEHYDR_CYS"/>
    <property type="match status" value="1"/>
</dbReference>
<evidence type="ECO:0000313" key="8">
    <source>
        <dbReference type="Proteomes" id="UP000319671"/>
    </source>
</evidence>
<dbReference type="Pfam" id="PF00171">
    <property type="entry name" value="Aldedh"/>
    <property type="match status" value="1"/>
</dbReference>
<dbReference type="FunFam" id="3.40.605.10:FF:000007">
    <property type="entry name" value="NAD/NADP-dependent betaine aldehyde dehydrogenase"/>
    <property type="match status" value="1"/>
</dbReference>
<keyword evidence="2 5" id="KW-0560">Oxidoreductase</keyword>
<evidence type="ECO:0000313" key="7">
    <source>
        <dbReference type="EMBL" id="TWD98510.1"/>
    </source>
</evidence>
<proteinExistence type="inferred from homology"/>
<sequence>MVQVETKTVVEPIVKPFDCLHYIDGKFVESVDGKTFNNVNPVTEEVYGTVAEGSAADIDLAVKAAKRAFEEGPWGKMTVNERSRIICKVGDILEARQEEIAQLESLDTGKHLKFSRHVDAPRAAANFHFFADYMISIGTEAYQDETHNALNYGYRRPIGVVGLIQPWNLPLFLLTWKLAPALAAGCTVVIKPSELTPMTATRLMGILKEAGVPDGVVNLVHGFGPVAGSAINKHPDIAGIGFIGQVSTGAKIMAEAAPTLKKLSFELGGKNPNIIFADVDIDEVVATTIRSSFTNQGEVCVCGSRIYVERQIFDEFVERFASKTRELKVGDPFDMSNDQGALVAKVHYDKVMSYLKIAEEEGGTFVTGGKRPDGLDKGYFIEPTIITGLDDRSRCVREEIFGPIVTVIPFDSEEEVIEAANNTRMGLSNTIWTNDIRRAHRVAQKIVSGLSYINCWFVRDLRTPFGGTKDSGLGRVGGSHSWEFYTEITNICVKL</sequence>
<dbReference type="InterPro" id="IPR015590">
    <property type="entry name" value="Aldehyde_DH_dom"/>
</dbReference>
<comment type="caution">
    <text evidence="7">The sequence shown here is derived from an EMBL/GenBank/DDBJ whole genome shotgun (WGS) entry which is preliminary data.</text>
</comment>
<dbReference type="SUPFAM" id="SSF53720">
    <property type="entry name" value="ALDH-like"/>
    <property type="match status" value="1"/>
</dbReference>
<evidence type="ECO:0000256" key="4">
    <source>
        <dbReference type="PROSITE-ProRule" id="PRU10007"/>
    </source>
</evidence>
<dbReference type="EMBL" id="VIVN01000009">
    <property type="protein sequence ID" value="TWD98510.1"/>
    <property type="molecule type" value="Genomic_DNA"/>
</dbReference>
<evidence type="ECO:0000256" key="3">
    <source>
        <dbReference type="ARBA" id="ARBA00023027"/>
    </source>
</evidence>
<dbReference type="Gene3D" id="3.40.605.10">
    <property type="entry name" value="Aldehyde Dehydrogenase, Chain A, domain 1"/>
    <property type="match status" value="1"/>
</dbReference>
<dbReference type="InterPro" id="IPR016161">
    <property type="entry name" value="Ald_DH/histidinol_DH"/>
</dbReference>
<dbReference type="InterPro" id="IPR016162">
    <property type="entry name" value="Ald_DH_N"/>
</dbReference>
<dbReference type="GO" id="GO:0016620">
    <property type="term" value="F:oxidoreductase activity, acting on the aldehyde or oxo group of donors, NAD or NADP as acceptor"/>
    <property type="evidence" value="ECO:0007669"/>
    <property type="project" value="InterPro"/>
</dbReference>
<dbReference type="PANTHER" id="PTHR43720:SF2">
    <property type="entry name" value="2-AMINOMUCONIC SEMIALDEHYDE DEHYDROGENASE"/>
    <property type="match status" value="1"/>
</dbReference>
<name>A0A561D574_9BACI</name>
<keyword evidence="3" id="KW-0520">NAD</keyword>
<accession>A0A561D574</accession>
<organism evidence="7 8">
    <name type="scientific">Neobacillus bataviensis</name>
    <dbReference type="NCBI Taxonomy" id="220685"/>
    <lineage>
        <taxon>Bacteria</taxon>
        <taxon>Bacillati</taxon>
        <taxon>Bacillota</taxon>
        <taxon>Bacilli</taxon>
        <taxon>Bacillales</taxon>
        <taxon>Bacillaceae</taxon>
        <taxon>Neobacillus</taxon>
    </lineage>
</organism>
<dbReference type="CDD" id="cd07093">
    <property type="entry name" value="ALDH_F8_HMSADH"/>
    <property type="match status" value="1"/>
</dbReference>
<feature type="active site" evidence="4">
    <location>
        <position position="266"/>
    </location>
</feature>
<comment type="similarity">
    <text evidence="1 5">Belongs to the aldehyde dehydrogenase family.</text>
</comment>